<dbReference type="Gene3D" id="1.10.540.10">
    <property type="entry name" value="Acyl-CoA dehydrogenase/oxidase, N-terminal domain"/>
    <property type="match status" value="1"/>
</dbReference>
<comment type="cofactor">
    <cofactor evidence="1 6">
        <name>FAD</name>
        <dbReference type="ChEBI" id="CHEBI:57692"/>
    </cofactor>
</comment>
<dbReference type="AlphaFoldDB" id="A0A2U3PV22"/>
<dbReference type="InterPro" id="IPR009100">
    <property type="entry name" value="AcylCoA_DH/oxidase_NM_dom_sf"/>
</dbReference>
<evidence type="ECO:0000256" key="5">
    <source>
        <dbReference type="ARBA" id="ARBA00023002"/>
    </source>
</evidence>
<accession>A0A2U3PV22</accession>
<evidence type="ECO:0000259" key="8">
    <source>
        <dbReference type="Pfam" id="PF02770"/>
    </source>
</evidence>
<evidence type="ECO:0000256" key="6">
    <source>
        <dbReference type="RuleBase" id="RU362125"/>
    </source>
</evidence>
<gene>
    <name evidence="10" type="ORF">BRAD3257_1858</name>
</gene>
<dbReference type="PANTHER" id="PTHR43884">
    <property type="entry name" value="ACYL-COA DEHYDROGENASE"/>
    <property type="match status" value="1"/>
</dbReference>
<feature type="domain" description="Acyl-CoA oxidase/dehydrogenase middle" evidence="8">
    <location>
        <begin position="123"/>
        <end position="205"/>
    </location>
</feature>
<keyword evidence="3 6" id="KW-0285">Flavoprotein</keyword>
<dbReference type="KEGG" id="bvz:BRAD3257_1858"/>
<dbReference type="Gene3D" id="1.20.140.10">
    <property type="entry name" value="Butyryl-CoA Dehydrogenase, subunit A, domain 3"/>
    <property type="match status" value="1"/>
</dbReference>
<protein>
    <recommendedName>
        <fullName evidence="12">Pimeloyl-CoA dehydrogenase small subunit</fullName>
    </recommendedName>
</protein>
<dbReference type="GO" id="GO:0050660">
    <property type="term" value="F:flavin adenine dinucleotide binding"/>
    <property type="evidence" value="ECO:0007669"/>
    <property type="project" value="InterPro"/>
</dbReference>
<dbReference type="InterPro" id="IPR036250">
    <property type="entry name" value="AcylCo_DH-like_C"/>
</dbReference>
<organism evidence="10 11">
    <name type="scientific">Bradyrhizobium vignae</name>
    <dbReference type="NCBI Taxonomy" id="1549949"/>
    <lineage>
        <taxon>Bacteria</taxon>
        <taxon>Pseudomonadati</taxon>
        <taxon>Pseudomonadota</taxon>
        <taxon>Alphaproteobacteria</taxon>
        <taxon>Hyphomicrobiales</taxon>
        <taxon>Nitrobacteraceae</taxon>
        <taxon>Bradyrhizobium</taxon>
    </lineage>
</organism>
<dbReference type="Pfam" id="PF02770">
    <property type="entry name" value="Acyl-CoA_dh_M"/>
    <property type="match status" value="1"/>
</dbReference>
<dbReference type="PANTHER" id="PTHR43884:SF20">
    <property type="entry name" value="ACYL-COA DEHYDROGENASE FADE28"/>
    <property type="match status" value="1"/>
</dbReference>
<feature type="domain" description="Acyl-CoA dehydrogenase/oxidase C-terminal" evidence="7">
    <location>
        <begin position="239"/>
        <end position="363"/>
    </location>
</feature>
<comment type="similarity">
    <text evidence="2 6">Belongs to the acyl-CoA dehydrogenase family.</text>
</comment>
<dbReference type="Gene3D" id="2.40.110.10">
    <property type="entry name" value="Butyryl-CoA Dehydrogenase, subunit A, domain 2"/>
    <property type="match status" value="1"/>
</dbReference>
<dbReference type="InterPro" id="IPR009075">
    <property type="entry name" value="AcylCo_DH/oxidase_C"/>
</dbReference>
<evidence type="ECO:0000256" key="3">
    <source>
        <dbReference type="ARBA" id="ARBA00022630"/>
    </source>
</evidence>
<dbReference type="Pfam" id="PF00441">
    <property type="entry name" value="Acyl-CoA_dh_1"/>
    <property type="match status" value="1"/>
</dbReference>
<evidence type="ECO:0000256" key="1">
    <source>
        <dbReference type="ARBA" id="ARBA00001974"/>
    </source>
</evidence>
<feature type="domain" description="Acyl-CoA dehydrogenase/oxidase N-terminal" evidence="9">
    <location>
        <begin position="6"/>
        <end position="118"/>
    </location>
</feature>
<evidence type="ECO:0000259" key="7">
    <source>
        <dbReference type="Pfam" id="PF00441"/>
    </source>
</evidence>
<dbReference type="Pfam" id="PF02771">
    <property type="entry name" value="Acyl-CoA_dh_N"/>
    <property type="match status" value="1"/>
</dbReference>
<evidence type="ECO:0000259" key="9">
    <source>
        <dbReference type="Pfam" id="PF02771"/>
    </source>
</evidence>
<evidence type="ECO:0008006" key="12">
    <source>
        <dbReference type="Google" id="ProtNLM"/>
    </source>
</evidence>
<keyword evidence="5 6" id="KW-0560">Oxidoreductase</keyword>
<dbReference type="Proteomes" id="UP000246085">
    <property type="component" value="Chromosome BRAD3257"/>
</dbReference>
<reference evidence="10 11" key="1">
    <citation type="submission" date="2018-03" db="EMBL/GenBank/DDBJ databases">
        <authorList>
            <person name="Gully D."/>
        </authorList>
    </citation>
    <scope>NUCLEOTIDE SEQUENCE [LARGE SCALE GENOMIC DNA]</scope>
    <source>
        <strain evidence="10">ORS3257</strain>
    </source>
</reference>
<dbReference type="InterPro" id="IPR013786">
    <property type="entry name" value="AcylCoA_DH/ox_N"/>
</dbReference>
<proteinExistence type="inferred from homology"/>
<name>A0A2U3PV22_9BRAD</name>
<evidence type="ECO:0000256" key="4">
    <source>
        <dbReference type="ARBA" id="ARBA00022827"/>
    </source>
</evidence>
<dbReference type="SUPFAM" id="SSF56645">
    <property type="entry name" value="Acyl-CoA dehydrogenase NM domain-like"/>
    <property type="match status" value="1"/>
</dbReference>
<sequence>MDIQFTEEQELLRSSIQRLLRDQYDFEARRKIVANEQGFSREQWGAFADLGLLAAPFTEDAGGLGGGPLSTMIIAHEFGRHLVVEPFVETVVLAGGLIEQVGTVEQKRDFIHDIIDGKKIWTLAWTEKGGRFDLANVATAARREGEDYVLNGEKSAVIAAPWADYFIVSARTMGNRRDHGGVSLFVVDRRAAGVDLKSFKTIDARRAAEIGLRNVRGQLLGNEGEGVTALEACRDRAIGALCAEAVGAMGELNSATLEYSKTRKQFGVTIGSFQVLQHRMVDMFIAHQEALSLMQHLNLSISEGETGLSRLASGAKTKIGYAAKFVADQAVQLHGGMGMTDELNVGHYFKRISSINIQFGDPAFHVLRYARLDAVA</sequence>
<dbReference type="SUPFAM" id="SSF47203">
    <property type="entry name" value="Acyl-CoA dehydrogenase C-terminal domain-like"/>
    <property type="match status" value="1"/>
</dbReference>
<dbReference type="CDD" id="cd00567">
    <property type="entry name" value="ACAD"/>
    <property type="match status" value="1"/>
</dbReference>
<dbReference type="EMBL" id="LS398110">
    <property type="protein sequence ID" value="SPP92969.1"/>
    <property type="molecule type" value="Genomic_DNA"/>
</dbReference>
<dbReference type="RefSeq" id="WP_122401471.1">
    <property type="nucleotide sequence ID" value="NZ_LS398110.1"/>
</dbReference>
<dbReference type="InterPro" id="IPR046373">
    <property type="entry name" value="Acyl-CoA_Oxase/DH_mid-dom_sf"/>
</dbReference>
<dbReference type="InterPro" id="IPR037069">
    <property type="entry name" value="AcylCoA_DH/ox_N_sf"/>
</dbReference>
<evidence type="ECO:0000313" key="11">
    <source>
        <dbReference type="Proteomes" id="UP000246085"/>
    </source>
</evidence>
<evidence type="ECO:0000256" key="2">
    <source>
        <dbReference type="ARBA" id="ARBA00009347"/>
    </source>
</evidence>
<dbReference type="InterPro" id="IPR006091">
    <property type="entry name" value="Acyl-CoA_Oxase/DH_mid-dom"/>
</dbReference>
<keyword evidence="4 6" id="KW-0274">FAD</keyword>
<evidence type="ECO:0000313" key="10">
    <source>
        <dbReference type="EMBL" id="SPP92969.1"/>
    </source>
</evidence>
<dbReference type="GO" id="GO:0003995">
    <property type="term" value="F:acyl-CoA dehydrogenase activity"/>
    <property type="evidence" value="ECO:0007669"/>
    <property type="project" value="TreeGrafter"/>
</dbReference>